<accession>V2XP17</accession>
<feature type="region of interest" description="Disordered" evidence="2">
    <location>
        <begin position="1"/>
        <end position="20"/>
    </location>
</feature>
<comment type="caution">
    <text evidence="3">The sequence shown here is derived from an EMBL/GenBank/DDBJ whole genome shotgun (WGS) entry which is preliminary data.</text>
</comment>
<dbReference type="HOGENOM" id="CLU_047227_1_1_9"/>
<reference evidence="3 4" key="1">
    <citation type="submission" date="2013-06" db="EMBL/GenBank/DDBJ databases">
        <authorList>
            <person name="Weinstock G."/>
            <person name="Sodergren E."/>
            <person name="Clifton S."/>
            <person name="Fulton L."/>
            <person name="Fulton B."/>
            <person name="Courtney L."/>
            <person name="Fronick C."/>
            <person name="Harrison M."/>
            <person name="Strong C."/>
            <person name="Farmer C."/>
            <person name="Delahaunty K."/>
            <person name="Markovic C."/>
            <person name="Hall O."/>
            <person name="Minx P."/>
            <person name="Tomlinson C."/>
            <person name="Mitreva M."/>
            <person name="Nelson J."/>
            <person name="Hou S."/>
            <person name="Wollam A."/>
            <person name="Pepin K.H."/>
            <person name="Johnson M."/>
            <person name="Bhonagiri V."/>
            <person name="Nash W.E."/>
            <person name="Warren W."/>
            <person name="Chinwalla A."/>
            <person name="Mardis E.R."/>
            <person name="Wilson R.K."/>
        </authorList>
    </citation>
    <scope>NUCLEOTIDE SEQUENCE [LARGE SCALE GENOMIC DNA]</scope>
    <source>
        <strain evidence="3 4">ATCC 51271</strain>
    </source>
</reference>
<organism evidence="3 4">
    <name type="scientific">Catonella morbi ATCC 51271</name>
    <dbReference type="NCBI Taxonomy" id="592026"/>
    <lineage>
        <taxon>Bacteria</taxon>
        <taxon>Bacillati</taxon>
        <taxon>Bacillota</taxon>
        <taxon>Clostridia</taxon>
        <taxon>Lachnospirales</taxon>
        <taxon>Lachnospiraceae</taxon>
        <taxon>Catonella</taxon>
    </lineage>
</organism>
<evidence type="ECO:0000256" key="2">
    <source>
        <dbReference type="SAM" id="MobiDB-lite"/>
    </source>
</evidence>
<dbReference type="PANTHER" id="PTHR39431:SF1">
    <property type="entry name" value="FRPA_C-RELATED PROTEIN"/>
    <property type="match status" value="1"/>
</dbReference>
<feature type="coiled-coil region" evidence="1">
    <location>
        <begin position="59"/>
        <end position="113"/>
    </location>
</feature>
<protein>
    <submittedName>
        <fullName evidence="3">Uncharacterized protein</fullName>
    </submittedName>
</protein>
<feature type="compositionally biased region" description="Polar residues" evidence="2">
    <location>
        <begin position="33"/>
        <end position="46"/>
    </location>
</feature>
<evidence type="ECO:0000313" key="3">
    <source>
        <dbReference type="EMBL" id="ESL03924.1"/>
    </source>
</evidence>
<gene>
    <name evidence="3" type="ORF">GCWU0000282_001092</name>
</gene>
<dbReference type="eggNOG" id="COG2931">
    <property type="taxonomic scope" value="Bacteria"/>
</dbReference>
<name>V2XP17_9FIRM</name>
<dbReference type="AlphaFoldDB" id="V2XP17"/>
<evidence type="ECO:0000313" key="4">
    <source>
        <dbReference type="Proteomes" id="UP000018227"/>
    </source>
</evidence>
<dbReference type="Proteomes" id="UP000018227">
    <property type="component" value="Unassembled WGS sequence"/>
</dbReference>
<dbReference type="STRING" id="592026.GCWU0000282_001092"/>
<feature type="compositionally biased region" description="Polar residues" evidence="2">
    <location>
        <begin position="1"/>
        <end position="10"/>
    </location>
</feature>
<dbReference type="EMBL" id="ACIL03000007">
    <property type="protein sequence ID" value="ESL03924.1"/>
    <property type="molecule type" value="Genomic_DNA"/>
</dbReference>
<evidence type="ECO:0000256" key="1">
    <source>
        <dbReference type="SAM" id="Coils"/>
    </source>
</evidence>
<keyword evidence="4" id="KW-1185">Reference proteome</keyword>
<proteinExistence type="predicted"/>
<feature type="region of interest" description="Disordered" evidence="2">
    <location>
        <begin position="27"/>
        <end position="46"/>
    </location>
</feature>
<sequence length="386" mass="42873">MSANSSSPQTRNREKNATFEFSGKSFSEGRRFNSYTNDGKKQSYTSSGYSIEHQAIRAKLKIIEKEEKAKEEVNKLGEELGGLSLESIKKSMMDDIKEEEAKLIKKIVEAIRKFMDELQGKKSNIRENDKDNEIISLSEILKRYSAKDKNSVSSSSSAASSFSVNRIEAVYEETLSYVETEVTSFEAHGSVMSADGRKMDFKMEMGMSRAYAEVQGTRRYSEFNFKDPLVVNLEGDAKDITTRKYDFDIDGDGEKDKISFAGRGSGFLALDKNGDGKINDGTELFGTGSGDGFSDLAAYDDDGNGWIDENDKIFMKLLVWSKDEDGNDELVPIAKKGIGAIYLGRANTEFSIKDMDNNTQATVRKTGIFLKENGEAGSIKQIDLAV</sequence>
<dbReference type="PANTHER" id="PTHR39431">
    <property type="entry name" value="FRPA/C-RELATED PROTEIN"/>
    <property type="match status" value="1"/>
</dbReference>
<keyword evidence="1" id="KW-0175">Coiled coil</keyword>